<evidence type="ECO:0000256" key="5">
    <source>
        <dbReference type="ARBA" id="ARBA00022840"/>
    </source>
</evidence>
<evidence type="ECO:0000313" key="13">
    <source>
        <dbReference type="Proteomes" id="UP000193411"/>
    </source>
</evidence>
<feature type="transmembrane region" description="Helical" evidence="9">
    <location>
        <begin position="257"/>
        <end position="276"/>
    </location>
</feature>
<accession>A0A1Y2HIP2</accession>
<proteinExistence type="predicted"/>
<keyword evidence="7 9" id="KW-0472">Membrane</keyword>
<keyword evidence="5" id="KW-0067">ATP-binding</keyword>
<evidence type="ECO:0000256" key="7">
    <source>
        <dbReference type="ARBA" id="ARBA00023136"/>
    </source>
</evidence>
<keyword evidence="12" id="KW-0378">Hydrolase</keyword>
<comment type="subcellular location">
    <subcellularLocation>
        <location evidence="1">Membrane</location>
        <topology evidence="1">Multi-pass membrane protein</topology>
    </subcellularLocation>
</comment>
<feature type="transmembrane region" description="Helical" evidence="9">
    <location>
        <begin position="793"/>
        <end position="826"/>
    </location>
</feature>
<protein>
    <submittedName>
        <fullName evidence="12">p-loop containing nucleoside triphosphate hydrolase protein</fullName>
    </submittedName>
</protein>
<feature type="domain" description="ABC transporter" evidence="10">
    <location>
        <begin position="992"/>
        <end position="1225"/>
    </location>
</feature>
<feature type="transmembrane region" description="Helical" evidence="9">
    <location>
        <begin position="92"/>
        <end position="112"/>
    </location>
</feature>
<dbReference type="Gene3D" id="1.20.1560.10">
    <property type="entry name" value="ABC transporter type 1, transmembrane domain"/>
    <property type="match status" value="2"/>
</dbReference>
<evidence type="ECO:0000256" key="2">
    <source>
        <dbReference type="ARBA" id="ARBA00022448"/>
    </source>
</evidence>
<dbReference type="InterPro" id="IPR003439">
    <property type="entry name" value="ABC_transporter-like_ATP-bd"/>
</dbReference>
<evidence type="ECO:0000313" key="12">
    <source>
        <dbReference type="EMBL" id="ORZ34436.1"/>
    </source>
</evidence>
<feature type="region of interest" description="Disordered" evidence="8">
    <location>
        <begin position="641"/>
        <end position="666"/>
    </location>
</feature>
<feature type="domain" description="ABC transmembrane type-1" evidence="11">
    <location>
        <begin position="776"/>
        <end position="955"/>
    </location>
</feature>
<dbReference type="GO" id="GO:0016020">
    <property type="term" value="C:membrane"/>
    <property type="evidence" value="ECO:0007669"/>
    <property type="project" value="UniProtKB-SubCell"/>
</dbReference>
<dbReference type="InterPro" id="IPR036640">
    <property type="entry name" value="ABC1_TM_sf"/>
</dbReference>
<organism evidence="12 13">
    <name type="scientific">Catenaria anguillulae PL171</name>
    <dbReference type="NCBI Taxonomy" id="765915"/>
    <lineage>
        <taxon>Eukaryota</taxon>
        <taxon>Fungi</taxon>
        <taxon>Fungi incertae sedis</taxon>
        <taxon>Blastocladiomycota</taxon>
        <taxon>Blastocladiomycetes</taxon>
        <taxon>Blastocladiales</taxon>
        <taxon>Catenariaceae</taxon>
        <taxon>Catenaria</taxon>
    </lineage>
</organism>
<dbReference type="InterPro" id="IPR050173">
    <property type="entry name" value="ABC_transporter_C-like"/>
</dbReference>
<evidence type="ECO:0000256" key="8">
    <source>
        <dbReference type="SAM" id="MobiDB-lite"/>
    </source>
</evidence>
<dbReference type="CDD" id="cd03244">
    <property type="entry name" value="ABCC_MRP_domain2"/>
    <property type="match status" value="1"/>
</dbReference>
<keyword evidence="4" id="KW-0547">Nucleotide-binding</keyword>
<evidence type="ECO:0000256" key="6">
    <source>
        <dbReference type="ARBA" id="ARBA00022989"/>
    </source>
</evidence>
<feature type="transmembrane region" description="Helical" evidence="9">
    <location>
        <begin position="157"/>
        <end position="177"/>
    </location>
</feature>
<dbReference type="PROSITE" id="PS50929">
    <property type="entry name" value="ABC_TM1F"/>
    <property type="match status" value="1"/>
</dbReference>
<dbReference type="EMBL" id="MCFL01000028">
    <property type="protein sequence ID" value="ORZ34436.1"/>
    <property type="molecule type" value="Genomic_DNA"/>
</dbReference>
<feature type="transmembrane region" description="Helical" evidence="9">
    <location>
        <begin position="61"/>
        <end position="80"/>
    </location>
</feature>
<keyword evidence="13" id="KW-1185">Reference proteome</keyword>
<feature type="domain" description="ABC transporter" evidence="10">
    <location>
        <begin position="304"/>
        <end position="526"/>
    </location>
</feature>
<sequence>MAETDNTRSQSKRKRTTVDLGSTLFLNNWLYLWTFGLIHYARQGFGEHATVLGALRDVYTIVWGIFTCWTWYFVKVFVTYVEKDEDEYWGHFWSVAQFLSSFLSSIAIHQLYGEFANLARVRGGAGEVINIVSTDVARVQDAVLNFHYLWTSALETLTILILAFIEIGHSAWVAAYLGKKTADLQRENTEIPQRLVKFYTWEREFLKKVGTVRSREIRLVLSALRIKAVNFAVVFATPVVVATLALTTYRFGFGMQLTSALSFTILSSFAGAWVSLARLTTFMQLAEVEPVPQETPRPGDDTMIELTNASFAWEGDENNTLHDFSLNVKRGEIIAVIGDVGAGKSSLVAALLGQMKKTAGEIHMYGSTSYVPQEAWLLNFTLKENILFGSEYDQQKFDEVVRVSALTRDLTLLASAEYTEIAERGANLSGGQRQRTSLARAVYADKDIVLLDDPLSAVDQAVGRHIFQECLKTHLKGKTVVFVTHQLQYLPEVDKVVQIQKGRITKYGTYAELMAKHPDFEEMINNHVAAGEEGDDDVEAMPLEPIEGNKVSVPVAGSSMGDAAAGSSGEKGAIELNQLTVRSMKNIQINEKTISSMIERNQLSVIKGANHSHDFADAIQRNQATIHSVKDLQALAAVGNNDDSDFSDDEGGDAEKEALQKGKLTSEDKSVETRGWLDYGDYARSGNGTSWTIFTMFFFFLVHGVRIGSDYWLRLWIPNTLKLESNPDATYLGTYAGFVIVFTLGVLARGLLFAREAHAKALQLHNDMFHRHQFHVDETMPDSAMQALQYVPLTLGAFVLVAIVVPWNWAPILGLLLLAFLSVYWVTPAENNLKSAEAATKPPIFSHLAATLEGLFSIRAYSAQQRFDGINMDKLDENHQQFIGLQMVKSWTALYLDIITSFVIYFTSLFMVLFQDQLGSTARERASNAGLAISNALQILVFLQWSIRMIGEVQAQMPSVGIIKFYSSVKQEAPDEVPENKPADSWPTEGYIKFDNVELKYHEFGVSVLKGVSIDIRPQEKVGIVGRTGSGKSTLLVALLRIVEICGGKITIDGVDLSKIGLRDLREKIAIIPQEPVLFLGTVRSNLDPFNKATEDEIWRALKAVHLADSIMDMPLKLESPVIENGKNFSLGQRQLFCIARAILSRTKILVLDATAAIDMQTDELIQNAIKENFASLTVLTIAHRLNTIIASDRVLLMDAGQALEFDEPLALLDKPNGHFASLVSNTGEATSAKLRSIAQQAHDERKHKAVAERASSVPLPASAPGSPNRVVTTVGGPVPEAPEDAALLGDH</sequence>
<feature type="transmembrane region" description="Helical" evidence="9">
    <location>
        <begin position="20"/>
        <end position="41"/>
    </location>
</feature>
<dbReference type="SMART" id="SM00382">
    <property type="entry name" value="AAA"/>
    <property type="match status" value="2"/>
</dbReference>
<dbReference type="InterPro" id="IPR003593">
    <property type="entry name" value="AAA+_ATPase"/>
</dbReference>
<evidence type="ECO:0000256" key="9">
    <source>
        <dbReference type="SAM" id="Phobius"/>
    </source>
</evidence>
<dbReference type="FunFam" id="3.40.50.300:FF:000163">
    <property type="entry name" value="Multidrug resistance-associated protein member 4"/>
    <property type="match status" value="1"/>
</dbReference>
<feature type="transmembrane region" description="Helical" evidence="9">
    <location>
        <begin position="691"/>
        <end position="709"/>
    </location>
</feature>
<dbReference type="PROSITE" id="PS50893">
    <property type="entry name" value="ABC_TRANSPORTER_2"/>
    <property type="match status" value="2"/>
</dbReference>
<evidence type="ECO:0000256" key="3">
    <source>
        <dbReference type="ARBA" id="ARBA00022692"/>
    </source>
</evidence>
<keyword evidence="3 9" id="KW-0812">Transmembrane</keyword>
<feature type="transmembrane region" description="Helical" evidence="9">
    <location>
        <begin position="894"/>
        <end position="914"/>
    </location>
</feature>
<dbReference type="GO" id="GO:0016887">
    <property type="term" value="F:ATP hydrolysis activity"/>
    <property type="evidence" value="ECO:0007669"/>
    <property type="project" value="InterPro"/>
</dbReference>
<dbReference type="InterPro" id="IPR011527">
    <property type="entry name" value="ABC1_TM_dom"/>
</dbReference>
<evidence type="ECO:0000256" key="1">
    <source>
        <dbReference type="ARBA" id="ARBA00004141"/>
    </source>
</evidence>
<dbReference type="CDD" id="cd18580">
    <property type="entry name" value="ABC_6TM_ABCC_D2"/>
    <property type="match status" value="1"/>
</dbReference>
<dbReference type="PANTHER" id="PTHR24223:SF447">
    <property type="entry name" value="MULTIDRUG RESISTANCE-ASSOCIATED PROTEIN 5"/>
    <property type="match status" value="1"/>
</dbReference>
<feature type="transmembrane region" description="Helical" evidence="9">
    <location>
        <begin position="228"/>
        <end position="251"/>
    </location>
</feature>
<dbReference type="SUPFAM" id="SSF52540">
    <property type="entry name" value="P-loop containing nucleoside triphosphate hydrolases"/>
    <property type="match status" value="2"/>
</dbReference>
<name>A0A1Y2HIP2_9FUNG</name>
<dbReference type="SUPFAM" id="SSF90123">
    <property type="entry name" value="ABC transporter transmembrane region"/>
    <property type="match status" value="2"/>
</dbReference>
<evidence type="ECO:0000256" key="4">
    <source>
        <dbReference type="ARBA" id="ARBA00022741"/>
    </source>
</evidence>
<gene>
    <name evidence="12" type="ORF">BCR44DRAFT_1436239</name>
</gene>
<dbReference type="OrthoDB" id="6500128at2759"/>
<dbReference type="GO" id="GO:0140359">
    <property type="term" value="F:ABC-type transporter activity"/>
    <property type="evidence" value="ECO:0007669"/>
    <property type="project" value="InterPro"/>
</dbReference>
<dbReference type="STRING" id="765915.A0A1Y2HIP2"/>
<feature type="transmembrane region" description="Helical" evidence="9">
    <location>
        <begin position="729"/>
        <end position="752"/>
    </location>
</feature>
<dbReference type="Gene3D" id="3.40.50.300">
    <property type="entry name" value="P-loop containing nucleotide triphosphate hydrolases"/>
    <property type="match status" value="2"/>
</dbReference>
<keyword evidence="2" id="KW-0813">Transport</keyword>
<reference evidence="12 13" key="1">
    <citation type="submission" date="2016-07" db="EMBL/GenBank/DDBJ databases">
        <title>Pervasive Adenine N6-methylation of Active Genes in Fungi.</title>
        <authorList>
            <consortium name="DOE Joint Genome Institute"/>
            <person name="Mondo S.J."/>
            <person name="Dannebaum R.O."/>
            <person name="Kuo R.C."/>
            <person name="Labutti K."/>
            <person name="Haridas S."/>
            <person name="Kuo A."/>
            <person name="Salamov A."/>
            <person name="Ahrendt S.R."/>
            <person name="Lipzen A."/>
            <person name="Sullivan W."/>
            <person name="Andreopoulos W.B."/>
            <person name="Clum A."/>
            <person name="Lindquist E."/>
            <person name="Daum C."/>
            <person name="Ramamoorthy G.K."/>
            <person name="Gryganskyi A."/>
            <person name="Culley D."/>
            <person name="Magnuson J.K."/>
            <person name="James T.Y."/>
            <person name="O'Malley M.A."/>
            <person name="Stajich J.E."/>
            <person name="Spatafora J.W."/>
            <person name="Visel A."/>
            <person name="Grigoriev I.V."/>
        </authorList>
    </citation>
    <scope>NUCLEOTIDE SEQUENCE [LARGE SCALE GENOMIC DNA]</scope>
    <source>
        <strain evidence="12 13">PL171</strain>
    </source>
</reference>
<keyword evidence="6 9" id="KW-1133">Transmembrane helix</keyword>
<dbReference type="PROSITE" id="PS00211">
    <property type="entry name" value="ABC_TRANSPORTER_1"/>
    <property type="match status" value="1"/>
</dbReference>
<dbReference type="InterPro" id="IPR027417">
    <property type="entry name" value="P-loop_NTPase"/>
</dbReference>
<dbReference type="PANTHER" id="PTHR24223">
    <property type="entry name" value="ATP-BINDING CASSETTE SUB-FAMILY C"/>
    <property type="match status" value="1"/>
</dbReference>
<feature type="compositionally biased region" description="Basic and acidic residues" evidence="8">
    <location>
        <begin position="653"/>
        <end position="666"/>
    </location>
</feature>
<feature type="region of interest" description="Disordered" evidence="8">
    <location>
        <begin position="1250"/>
        <end position="1292"/>
    </location>
</feature>
<dbReference type="InterPro" id="IPR044726">
    <property type="entry name" value="ABCC_6TM_D2"/>
</dbReference>
<dbReference type="FunFam" id="3.40.50.300:FF:000997">
    <property type="entry name" value="Multidrug resistance-associated protein 1"/>
    <property type="match status" value="1"/>
</dbReference>
<dbReference type="Proteomes" id="UP000193411">
    <property type="component" value="Unassembled WGS sequence"/>
</dbReference>
<dbReference type="Pfam" id="PF00005">
    <property type="entry name" value="ABC_tran"/>
    <property type="match status" value="2"/>
</dbReference>
<dbReference type="InterPro" id="IPR017871">
    <property type="entry name" value="ABC_transporter-like_CS"/>
</dbReference>
<dbReference type="GO" id="GO:0005524">
    <property type="term" value="F:ATP binding"/>
    <property type="evidence" value="ECO:0007669"/>
    <property type="project" value="UniProtKB-KW"/>
</dbReference>
<feature type="compositionally biased region" description="Acidic residues" evidence="8">
    <location>
        <begin position="642"/>
        <end position="652"/>
    </location>
</feature>
<dbReference type="CDD" id="cd03250">
    <property type="entry name" value="ABCC_MRP_domain1"/>
    <property type="match status" value="1"/>
</dbReference>
<dbReference type="Pfam" id="PF00664">
    <property type="entry name" value="ABC_membrane"/>
    <property type="match status" value="1"/>
</dbReference>
<evidence type="ECO:0000259" key="10">
    <source>
        <dbReference type="PROSITE" id="PS50893"/>
    </source>
</evidence>
<evidence type="ECO:0000259" key="11">
    <source>
        <dbReference type="PROSITE" id="PS50929"/>
    </source>
</evidence>
<comment type="caution">
    <text evidence="12">The sequence shown here is derived from an EMBL/GenBank/DDBJ whole genome shotgun (WGS) entry which is preliminary data.</text>
</comment>